<dbReference type="Pfam" id="PF02597">
    <property type="entry name" value="ThiS"/>
    <property type="match status" value="1"/>
</dbReference>
<dbReference type="SUPFAM" id="SSF54285">
    <property type="entry name" value="MoaD/ThiS"/>
    <property type="match status" value="1"/>
</dbReference>
<dbReference type="InterPro" id="IPR003749">
    <property type="entry name" value="ThiS/MoaD-like"/>
</dbReference>
<dbReference type="InterPro" id="IPR010038">
    <property type="entry name" value="MoaD_arc-typ"/>
</dbReference>
<sequence>MEIRLFATFRDICGAKSINVPFDDGKTIGAILDDVFVQFPTMKEELFDENNHLRPHVHVFVNGKNIIHLDGLKTKVNTDDQLALFPPVAGG</sequence>
<dbReference type="AlphaFoldDB" id="A0A840QQ71"/>
<dbReference type="Proteomes" id="UP000551878">
    <property type="component" value="Unassembled WGS sequence"/>
</dbReference>
<organism evidence="1 2">
    <name type="scientific">Texcoconibacillus texcoconensis</name>
    <dbReference type="NCBI Taxonomy" id="1095777"/>
    <lineage>
        <taxon>Bacteria</taxon>
        <taxon>Bacillati</taxon>
        <taxon>Bacillota</taxon>
        <taxon>Bacilli</taxon>
        <taxon>Bacillales</taxon>
        <taxon>Bacillaceae</taxon>
        <taxon>Texcoconibacillus</taxon>
    </lineage>
</organism>
<evidence type="ECO:0000313" key="1">
    <source>
        <dbReference type="EMBL" id="MBB5173488.1"/>
    </source>
</evidence>
<dbReference type="PANTHER" id="PTHR38031:SF1">
    <property type="entry name" value="SULFUR CARRIER PROTEIN CYSO"/>
    <property type="match status" value="1"/>
</dbReference>
<dbReference type="InterPro" id="IPR012675">
    <property type="entry name" value="Beta-grasp_dom_sf"/>
</dbReference>
<dbReference type="InterPro" id="IPR016155">
    <property type="entry name" value="Mopterin_synth/thiamin_S_b"/>
</dbReference>
<gene>
    <name evidence="1" type="ORF">HNQ41_001675</name>
</gene>
<keyword evidence="2" id="KW-1185">Reference proteome</keyword>
<dbReference type="PANTHER" id="PTHR38031">
    <property type="entry name" value="SULFUR CARRIER PROTEIN SLR0821-RELATED"/>
    <property type="match status" value="1"/>
</dbReference>
<dbReference type="EMBL" id="JACHHB010000006">
    <property type="protein sequence ID" value="MBB5173488.1"/>
    <property type="molecule type" value="Genomic_DNA"/>
</dbReference>
<dbReference type="RefSeq" id="WP_184663932.1">
    <property type="nucleotide sequence ID" value="NZ_JACHHB010000006.1"/>
</dbReference>
<dbReference type="NCBIfam" id="TIGR01687">
    <property type="entry name" value="moaD_arch"/>
    <property type="match status" value="1"/>
</dbReference>
<protein>
    <submittedName>
        <fullName evidence="1">Molybdopterin synthase sulfur carrier subunit</fullName>
    </submittedName>
</protein>
<dbReference type="InterPro" id="IPR052045">
    <property type="entry name" value="Sulfur_Carrier/Prot_Modifier"/>
</dbReference>
<evidence type="ECO:0000313" key="2">
    <source>
        <dbReference type="Proteomes" id="UP000551878"/>
    </source>
</evidence>
<reference evidence="1 2" key="1">
    <citation type="submission" date="2020-08" db="EMBL/GenBank/DDBJ databases">
        <title>Genomic Encyclopedia of Type Strains, Phase IV (KMG-IV): sequencing the most valuable type-strain genomes for metagenomic binning, comparative biology and taxonomic classification.</title>
        <authorList>
            <person name="Goeker M."/>
        </authorList>
    </citation>
    <scope>NUCLEOTIDE SEQUENCE [LARGE SCALE GENOMIC DNA]</scope>
    <source>
        <strain evidence="1 2">DSM 24696</strain>
    </source>
</reference>
<dbReference type="InterPro" id="IPR054834">
    <property type="entry name" value="SAMP1_3"/>
</dbReference>
<dbReference type="CDD" id="cd17505">
    <property type="entry name" value="Ubl_SAMP1_like"/>
    <property type="match status" value="1"/>
</dbReference>
<name>A0A840QQ71_9BACI</name>
<comment type="caution">
    <text evidence="1">The sequence shown here is derived from an EMBL/GenBank/DDBJ whole genome shotgun (WGS) entry which is preliminary data.</text>
</comment>
<dbReference type="NCBIfam" id="NF041918">
    <property type="entry name" value="SAMP1"/>
    <property type="match status" value="1"/>
</dbReference>
<dbReference type="Gene3D" id="3.10.20.30">
    <property type="match status" value="1"/>
</dbReference>
<accession>A0A840QQ71</accession>
<proteinExistence type="predicted"/>